<gene>
    <name evidence="3" type="primary">LOC111310668</name>
</gene>
<keyword evidence="2" id="KW-1185">Reference proteome</keyword>
<feature type="region of interest" description="Disordered" evidence="1">
    <location>
        <begin position="86"/>
        <end position="111"/>
    </location>
</feature>
<feature type="compositionally biased region" description="Polar residues" evidence="1">
    <location>
        <begin position="97"/>
        <end position="111"/>
    </location>
</feature>
<organism evidence="2 3">
    <name type="scientific">Durio zibethinus</name>
    <name type="common">Durian</name>
    <dbReference type="NCBI Taxonomy" id="66656"/>
    <lineage>
        <taxon>Eukaryota</taxon>
        <taxon>Viridiplantae</taxon>
        <taxon>Streptophyta</taxon>
        <taxon>Embryophyta</taxon>
        <taxon>Tracheophyta</taxon>
        <taxon>Spermatophyta</taxon>
        <taxon>Magnoliopsida</taxon>
        <taxon>eudicotyledons</taxon>
        <taxon>Gunneridae</taxon>
        <taxon>Pentapetalae</taxon>
        <taxon>rosids</taxon>
        <taxon>malvids</taxon>
        <taxon>Malvales</taxon>
        <taxon>Malvaceae</taxon>
        <taxon>Helicteroideae</taxon>
        <taxon>Durio</taxon>
    </lineage>
</organism>
<name>A0A6P6ALY5_DURZI</name>
<dbReference type="RefSeq" id="XP_022765848.1">
    <property type="nucleotide sequence ID" value="XM_022910113.1"/>
</dbReference>
<dbReference type="GeneID" id="111310668"/>
<sequence length="271" mass="31106">MRNPYASMSFINEERPGLHGTVTERIFGSNSSNWTNYNFRMGTYSFNALPSWKSHKLKNEFSSSHNLESFHTWSRLGPIGLNPVSQTQAKAEDHTNFSRSNGPSDLNKPNQQDFKAMKRKTSDCNLDLDLSLRLTQVNQANQRNSMEDNVGSELSLSLYSPSSLKLSRLKGDDHTKESARRTAITMSCWQEIGAEGSYISFHKMLIIRDRSKTTMYIKSRNFAYAYGLKQNSNDSRACLIPLLFEIILKFRVQGTVMELYFENRKETTCEY</sequence>
<evidence type="ECO:0000313" key="2">
    <source>
        <dbReference type="Proteomes" id="UP000515121"/>
    </source>
</evidence>
<reference evidence="3" key="1">
    <citation type="submission" date="2025-08" db="UniProtKB">
        <authorList>
            <consortium name="RefSeq"/>
        </authorList>
    </citation>
    <scope>IDENTIFICATION</scope>
    <source>
        <tissue evidence="3">Fruit stalk</tissue>
    </source>
</reference>
<dbReference type="Proteomes" id="UP000515121">
    <property type="component" value="Unplaced"/>
</dbReference>
<dbReference type="KEGG" id="dzi:111310668"/>
<dbReference type="AlphaFoldDB" id="A0A6P6ALY5"/>
<proteinExistence type="predicted"/>
<evidence type="ECO:0000313" key="3">
    <source>
        <dbReference type="RefSeq" id="XP_022765848.1"/>
    </source>
</evidence>
<dbReference type="OrthoDB" id="551907at2759"/>
<accession>A0A6P6ALY5</accession>
<evidence type="ECO:0000256" key="1">
    <source>
        <dbReference type="SAM" id="MobiDB-lite"/>
    </source>
</evidence>
<protein>
    <submittedName>
        <fullName evidence="3">Uncharacterized protein LOC111310668</fullName>
    </submittedName>
</protein>